<dbReference type="RefSeq" id="XP_040775165.1">
    <property type="nucleotide sequence ID" value="XM_040917383.1"/>
</dbReference>
<accession>A0A9P4Y0D4</accession>
<dbReference type="PANTHER" id="PTHR37015">
    <property type="entry name" value="REVERSE TRANSCRIPTASE DOMAIN-CONTAINING PROTEIN"/>
    <property type="match status" value="1"/>
</dbReference>
<sequence>MSGSVFSETLQEITSTKLDELSKRRAAFEAARTAIPKYLSPELDPIHRLILVKDGVKRCFGLKTNEEASAEAGTRLGSSLDLTLSNAERFISLARHDPSVSENIIADHEKALFRELEVQSHKYRYAALYGELVTEWLASDQKMGLGTIRQNEGDDVEMVDVGSAAKLKSKEEWEGKVFERADVNVESLNRYLDDIFISDGAIGEEAAKEKRLALEKMRTAVADFERELSEPRQFRHTTLKWVIDGLVASDLVSNEQREVLKDFRSNNVILSEVADVLNMRISALESWNWDPSGVPIEQRRKVSGVFSVHIHEDLLQAIFLQYIGVKWSVFLRTTFTTFQSSLAWSSLTDDIPLAEKRRLEYYVGPVRQHRSLQKLRKKRYLTNYHVAKLLTSPIAAAKPADGEVEASYCLDNCDTEEEIEKKIDTPVAAKQQLLHLLSTELVINTRLSGELTAFHAVLADFETSLPHETILAVLKYLGISQIWCNFFLRFLQVPLRWNDELSAPTKVQQRGVPASHVLSDVFGEAVLFCLDYSVNQAALGQLLWRYGEDMWFWSPDHATAVTVWTALENFVFITGTSLNYQKCGAARVTGNGLQGKPLDKALPAGQIRWGFLVLSPETGQFEVDTSMIDVHIDELRKQLMEKQHSILAFIQTWNTYVGTFLTSNLGKPSNCFGQVHVDAMLAAHQHIQRRIFTGKGSGGFEATSSIIDYLKTSITERFGITDIPDGYFYFPTDLGGLELQSPFISLLYKRDAVLDSHESLIQKMLEAERSTYNRLKSRFEAEVPDTQPMQLFGRNNDSKWKPESQHDQRTFMSFEQFTQYREVLCIMFDRIGEPFDVFSVFNKLMEEPEDSALNIASCGWISNALGQIQQSEHSGPIGDSWEAMTPYWQWIAKMYGPEIVEKFGGFNIVDRGLLPMGMVGLFREKRVTWKG</sequence>
<evidence type="ECO:0000313" key="1">
    <source>
        <dbReference type="EMBL" id="KAF3764204.1"/>
    </source>
</evidence>
<dbReference type="AlphaFoldDB" id="A0A9P4Y0D4"/>
<protein>
    <recommendedName>
        <fullName evidence="3">Reverse transcriptase domain-containing protein</fullName>
    </recommendedName>
</protein>
<name>A0A9P4Y0D4_CRYP1</name>
<proteinExistence type="predicted"/>
<dbReference type="OrthoDB" id="74545at2759"/>
<reference evidence="1" key="1">
    <citation type="journal article" date="2020" name="Phytopathology">
        <title>Genome sequence of the chestnut blight fungus Cryphonectria parasitica EP155: A fundamental resource for an archetypical invasive plant pathogen.</title>
        <authorList>
            <person name="Crouch J.A."/>
            <person name="Dawe A."/>
            <person name="Aerts A."/>
            <person name="Barry K."/>
            <person name="Churchill A.C.L."/>
            <person name="Grimwood J."/>
            <person name="Hillman B."/>
            <person name="Milgroom M.G."/>
            <person name="Pangilinan J."/>
            <person name="Smith M."/>
            <person name="Salamov A."/>
            <person name="Schmutz J."/>
            <person name="Yadav J."/>
            <person name="Grigoriev I.V."/>
            <person name="Nuss D."/>
        </authorList>
    </citation>
    <scope>NUCLEOTIDE SEQUENCE</scope>
    <source>
        <strain evidence="1">EP155</strain>
    </source>
</reference>
<comment type="caution">
    <text evidence="1">The sequence shown here is derived from an EMBL/GenBank/DDBJ whole genome shotgun (WGS) entry which is preliminary data.</text>
</comment>
<keyword evidence="2" id="KW-1185">Reference proteome</keyword>
<dbReference type="GeneID" id="63834512"/>
<gene>
    <name evidence="1" type="ORF">M406DRAFT_260637</name>
</gene>
<organism evidence="1 2">
    <name type="scientific">Cryphonectria parasitica (strain ATCC 38755 / EP155)</name>
    <dbReference type="NCBI Taxonomy" id="660469"/>
    <lineage>
        <taxon>Eukaryota</taxon>
        <taxon>Fungi</taxon>
        <taxon>Dikarya</taxon>
        <taxon>Ascomycota</taxon>
        <taxon>Pezizomycotina</taxon>
        <taxon>Sordariomycetes</taxon>
        <taxon>Sordariomycetidae</taxon>
        <taxon>Diaporthales</taxon>
        <taxon>Cryphonectriaceae</taxon>
        <taxon>Cryphonectria-Endothia species complex</taxon>
        <taxon>Cryphonectria</taxon>
    </lineage>
</organism>
<evidence type="ECO:0008006" key="3">
    <source>
        <dbReference type="Google" id="ProtNLM"/>
    </source>
</evidence>
<dbReference type="Proteomes" id="UP000803844">
    <property type="component" value="Unassembled WGS sequence"/>
</dbReference>
<dbReference type="EMBL" id="MU032348">
    <property type="protein sequence ID" value="KAF3764204.1"/>
    <property type="molecule type" value="Genomic_DNA"/>
</dbReference>
<evidence type="ECO:0000313" key="2">
    <source>
        <dbReference type="Proteomes" id="UP000803844"/>
    </source>
</evidence>
<dbReference type="PANTHER" id="PTHR37015:SF2">
    <property type="entry name" value="REVERSE TRANSCRIPTASE DOMAIN-CONTAINING PROTEIN"/>
    <property type="match status" value="1"/>
</dbReference>